<comment type="caution">
    <text evidence="1">The sequence shown here is derived from an EMBL/GenBank/DDBJ whole genome shotgun (WGS) entry which is preliminary data.</text>
</comment>
<evidence type="ECO:0000313" key="2">
    <source>
        <dbReference type="Proteomes" id="UP000252085"/>
    </source>
</evidence>
<evidence type="ECO:0000313" key="1">
    <source>
        <dbReference type="EMBL" id="RCJ37640.1"/>
    </source>
</evidence>
<dbReference type="AlphaFoldDB" id="A0A367RPI7"/>
<accession>A0A367RPI7</accession>
<organism evidence="1 2">
    <name type="scientific">Nostoc punctiforme NIES-2108</name>
    <dbReference type="NCBI Taxonomy" id="1356359"/>
    <lineage>
        <taxon>Bacteria</taxon>
        <taxon>Bacillati</taxon>
        <taxon>Cyanobacteriota</taxon>
        <taxon>Cyanophyceae</taxon>
        <taxon>Nostocales</taxon>
        <taxon>Nostocaceae</taxon>
        <taxon>Nostoc</taxon>
    </lineage>
</organism>
<gene>
    <name evidence="1" type="ORF">A6769_12115</name>
</gene>
<protein>
    <submittedName>
        <fullName evidence="1">Uncharacterized protein</fullName>
    </submittedName>
</protein>
<dbReference type="EMBL" id="LXQE01000136">
    <property type="protein sequence ID" value="RCJ37640.1"/>
    <property type="molecule type" value="Genomic_DNA"/>
</dbReference>
<sequence length="60" mass="6892">MDFKIQTVTRKKKLTNLGADEFSINKMNKYLKRLGTRIAFTFPHSTTSNNSKLANRGTEQ</sequence>
<reference evidence="1 2" key="1">
    <citation type="submission" date="2016-04" db="EMBL/GenBank/DDBJ databases">
        <authorList>
            <person name="Evans L.H."/>
            <person name="Alamgir A."/>
            <person name="Owens N."/>
            <person name="Weber N.D."/>
            <person name="Virtaneva K."/>
            <person name="Barbian K."/>
            <person name="Babar A."/>
            <person name="Rosenke K."/>
        </authorList>
    </citation>
    <scope>NUCLEOTIDE SEQUENCE [LARGE SCALE GENOMIC DNA]</scope>
    <source>
        <strain evidence="1">NIES-2108</strain>
    </source>
</reference>
<proteinExistence type="predicted"/>
<name>A0A367RPI7_NOSPU</name>
<dbReference type="Proteomes" id="UP000252085">
    <property type="component" value="Unassembled WGS sequence"/>
</dbReference>